<dbReference type="InterPro" id="IPR016192">
    <property type="entry name" value="APOBEC/CMP_deaminase_Zn-bd"/>
</dbReference>
<keyword evidence="7 12" id="KW-0479">Metal-binding</keyword>
<dbReference type="InterPro" id="IPR011549">
    <property type="entry name" value="RibD_C"/>
</dbReference>
<evidence type="ECO:0000313" key="17">
    <source>
        <dbReference type="EMBL" id="KAA5608860.1"/>
    </source>
</evidence>
<dbReference type="SUPFAM" id="SSF53597">
    <property type="entry name" value="Dihydrofolate reductase-like"/>
    <property type="match status" value="1"/>
</dbReference>
<comment type="caution">
    <text evidence="17">The sequence shown here is derived from an EMBL/GenBank/DDBJ whole genome shotgun (WGS) entry which is preliminary data.</text>
</comment>
<organism evidence="17 18">
    <name type="scientific">Rhodovastum atsumiense</name>
    <dbReference type="NCBI Taxonomy" id="504468"/>
    <lineage>
        <taxon>Bacteria</taxon>
        <taxon>Pseudomonadati</taxon>
        <taxon>Pseudomonadota</taxon>
        <taxon>Alphaproteobacteria</taxon>
        <taxon>Acetobacterales</taxon>
        <taxon>Acetobacteraceae</taxon>
        <taxon>Rhodovastum</taxon>
    </lineage>
</organism>
<protein>
    <recommendedName>
        <fullName evidence="12">Riboflavin biosynthesis protein RibD</fullName>
    </recommendedName>
    <domain>
        <recommendedName>
            <fullName evidence="12">Diaminohydroxyphosphoribosylaminopyrimidine deaminase</fullName>
            <shortName evidence="12">DRAP deaminase</shortName>
            <ecNumber evidence="12">3.5.4.26</ecNumber>
        </recommendedName>
        <alternativeName>
            <fullName evidence="12">Riboflavin-specific deaminase</fullName>
        </alternativeName>
    </domain>
    <domain>
        <recommendedName>
            <fullName evidence="12">5-amino-6-(5-phosphoribosylamino)uracil reductase</fullName>
            <ecNumber evidence="12">1.1.1.193</ecNumber>
        </recommendedName>
        <alternativeName>
            <fullName evidence="12">HTP reductase</fullName>
        </alternativeName>
    </domain>
</protein>
<reference evidence="17 18" key="1">
    <citation type="submission" date="2019-09" db="EMBL/GenBank/DDBJ databases">
        <title>Genome sequence of Rhodovastum atsumiense, a diverse member of the Acetobacteraceae family of non-sulfur purple photosynthetic bacteria.</title>
        <authorList>
            <person name="Meyer T."/>
            <person name="Kyndt J."/>
        </authorList>
    </citation>
    <scope>NUCLEOTIDE SEQUENCE [LARGE SCALE GENOMIC DNA]</scope>
    <source>
        <strain evidence="17 18">DSM 21279</strain>
    </source>
</reference>
<feature type="binding site" evidence="14">
    <location>
        <position position="196"/>
    </location>
    <ligand>
        <name>NADP(+)</name>
        <dbReference type="ChEBI" id="CHEBI:58349"/>
    </ligand>
</feature>
<feature type="domain" description="CMP/dCMP-type deaminase" evidence="16">
    <location>
        <begin position="1"/>
        <end position="123"/>
    </location>
</feature>
<dbReference type="GO" id="GO:0009231">
    <property type="term" value="P:riboflavin biosynthetic process"/>
    <property type="evidence" value="ECO:0007669"/>
    <property type="project" value="UniProtKB-UniPathway"/>
</dbReference>
<feature type="binding site" evidence="14">
    <location>
        <position position="295"/>
    </location>
    <ligand>
        <name>substrate</name>
    </ligand>
</feature>
<comment type="similarity">
    <text evidence="5 12">In the C-terminal section; belongs to the HTP reductase family.</text>
</comment>
<feature type="binding site" evidence="14">
    <location>
        <position position="168"/>
    </location>
    <ligand>
        <name>substrate</name>
    </ligand>
</feature>
<dbReference type="GO" id="GO:0008835">
    <property type="term" value="F:diaminohydroxyphosphoribosylaminopyrimidine deaminase activity"/>
    <property type="evidence" value="ECO:0007669"/>
    <property type="project" value="UniProtKB-EC"/>
</dbReference>
<evidence type="ECO:0000256" key="12">
    <source>
        <dbReference type="PIRNR" id="PIRNR006769"/>
    </source>
</evidence>
<comment type="pathway">
    <text evidence="2 12">Cofactor biosynthesis; riboflavin biosynthesis; 5-amino-6-(D-ribitylamino)uracil from GTP: step 2/4.</text>
</comment>
<keyword evidence="10 12" id="KW-0560">Oxidoreductase</keyword>
<evidence type="ECO:0000256" key="2">
    <source>
        <dbReference type="ARBA" id="ARBA00004882"/>
    </source>
</evidence>
<dbReference type="GO" id="GO:0008270">
    <property type="term" value="F:zinc ion binding"/>
    <property type="evidence" value="ECO:0007669"/>
    <property type="project" value="InterPro"/>
</dbReference>
<dbReference type="EC" id="3.5.4.26" evidence="12"/>
<dbReference type="InterPro" id="IPR024072">
    <property type="entry name" value="DHFR-like_dom_sf"/>
</dbReference>
<feature type="binding site" evidence="14">
    <location>
        <position position="170"/>
    </location>
    <ligand>
        <name>NADP(+)</name>
        <dbReference type="ChEBI" id="CHEBI:58349"/>
    </ligand>
</feature>
<dbReference type="EC" id="1.1.1.193" evidence="12"/>
<dbReference type="PROSITE" id="PS00903">
    <property type="entry name" value="CYT_DCMP_DEAMINASES_1"/>
    <property type="match status" value="1"/>
</dbReference>
<dbReference type="UniPathway" id="UPA00275">
    <property type="reaction ID" value="UER00401"/>
</dbReference>
<dbReference type="InterPro" id="IPR016193">
    <property type="entry name" value="Cytidine_deaminase-like"/>
</dbReference>
<feature type="binding site" evidence="14">
    <location>
        <begin position="297"/>
        <end position="303"/>
    </location>
    <ligand>
        <name>NADP(+)</name>
        <dbReference type="ChEBI" id="CHEBI:58349"/>
    </ligand>
</feature>
<comment type="catalytic activity">
    <reaction evidence="12">
        <text>2,5-diamino-6-hydroxy-4-(5-phosphoribosylamino)-pyrimidine + H2O + H(+) = 5-amino-6-(5-phospho-D-ribosylamino)uracil + NH4(+)</text>
        <dbReference type="Rhea" id="RHEA:21868"/>
        <dbReference type="ChEBI" id="CHEBI:15377"/>
        <dbReference type="ChEBI" id="CHEBI:15378"/>
        <dbReference type="ChEBI" id="CHEBI:28938"/>
        <dbReference type="ChEBI" id="CHEBI:58453"/>
        <dbReference type="ChEBI" id="CHEBI:58614"/>
        <dbReference type="EC" id="3.5.4.26"/>
    </reaction>
</comment>
<dbReference type="NCBIfam" id="TIGR00227">
    <property type="entry name" value="ribD_Cterm"/>
    <property type="match status" value="1"/>
</dbReference>
<dbReference type="Proteomes" id="UP000325255">
    <property type="component" value="Unassembled WGS sequence"/>
</dbReference>
<proteinExistence type="inferred from homology"/>
<dbReference type="InterPro" id="IPR002734">
    <property type="entry name" value="RibDG_C"/>
</dbReference>
<dbReference type="GO" id="GO:0050661">
    <property type="term" value="F:NADP binding"/>
    <property type="evidence" value="ECO:0007669"/>
    <property type="project" value="InterPro"/>
</dbReference>
<dbReference type="Pfam" id="PF01872">
    <property type="entry name" value="RibD_C"/>
    <property type="match status" value="1"/>
</dbReference>
<evidence type="ECO:0000256" key="3">
    <source>
        <dbReference type="ARBA" id="ARBA00004910"/>
    </source>
</evidence>
<comment type="cofactor">
    <cofactor evidence="12 15">
        <name>Zn(2+)</name>
        <dbReference type="ChEBI" id="CHEBI:29105"/>
    </cofactor>
    <text evidence="12 15">Binds 1 zinc ion.</text>
</comment>
<dbReference type="AlphaFoldDB" id="A0A5M6IKS4"/>
<comment type="catalytic activity">
    <reaction evidence="12">
        <text>5-amino-6-(5-phospho-D-ribitylamino)uracil + NADP(+) = 5-amino-6-(5-phospho-D-ribosylamino)uracil + NADPH + H(+)</text>
        <dbReference type="Rhea" id="RHEA:17845"/>
        <dbReference type="ChEBI" id="CHEBI:15378"/>
        <dbReference type="ChEBI" id="CHEBI:57783"/>
        <dbReference type="ChEBI" id="CHEBI:58349"/>
        <dbReference type="ChEBI" id="CHEBI:58421"/>
        <dbReference type="ChEBI" id="CHEBI:58453"/>
        <dbReference type="EC" id="1.1.1.193"/>
    </reaction>
</comment>
<feature type="binding site" evidence="15">
    <location>
        <position position="84"/>
    </location>
    <ligand>
        <name>Zn(2+)</name>
        <dbReference type="ChEBI" id="CHEBI:29105"/>
        <note>catalytic</note>
    </ligand>
</feature>
<feature type="binding site" evidence="15">
    <location>
        <position position="75"/>
    </location>
    <ligand>
        <name>Zn(2+)</name>
        <dbReference type="ChEBI" id="CHEBI:29105"/>
        <note>catalytic</note>
    </ligand>
</feature>
<feature type="binding site" evidence="15">
    <location>
        <position position="50"/>
    </location>
    <ligand>
        <name>Zn(2+)</name>
        <dbReference type="ChEBI" id="CHEBI:29105"/>
        <note>catalytic</note>
    </ligand>
</feature>
<dbReference type="PANTHER" id="PTHR38011">
    <property type="entry name" value="DIHYDROFOLATE REDUCTASE FAMILY PROTEIN (AFU_ORTHOLOGUE AFUA_8G06820)"/>
    <property type="match status" value="1"/>
</dbReference>
<evidence type="ECO:0000256" key="8">
    <source>
        <dbReference type="ARBA" id="ARBA00022833"/>
    </source>
</evidence>
<evidence type="ECO:0000256" key="15">
    <source>
        <dbReference type="PIRSR" id="PIRSR006769-3"/>
    </source>
</evidence>
<comment type="function">
    <text evidence="1 12">Converts 2,5-diamino-6-(ribosylamino)-4(3h)-pyrimidinone 5'-phosphate into 5-amino-6-(ribosylamino)-2,4(1h,3h)-pyrimidinedione 5'-phosphate.</text>
</comment>
<feature type="binding site" evidence="14">
    <location>
        <position position="200"/>
    </location>
    <ligand>
        <name>NADP(+)</name>
        <dbReference type="ChEBI" id="CHEBI:58349"/>
    </ligand>
</feature>
<dbReference type="InterPro" id="IPR050765">
    <property type="entry name" value="Riboflavin_Biosynth_HTPR"/>
</dbReference>
<evidence type="ECO:0000256" key="7">
    <source>
        <dbReference type="ARBA" id="ARBA00022723"/>
    </source>
</evidence>
<dbReference type="PIRSF" id="PIRSF006769">
    <property type="entry name" value="RibD"/>
    <property type="match status" value="1"/>
</dbReference>
<dbReference type="OrthoDB" id="9800865at2"/>
<dbReference type="Gene3D" id="3.40.430.10">
    <property type="entry name" value="Dihydrofolate Reductase, subunit A"/>
    <property type="match status" value="1"/>
</dbReference>
<gene>
    <name evidence="17" type="primary">ribD</name>
    <name evidence="17" type="ORF">F1189_27135</name>
</gene>
<dbReference type="CDD" id="cd01284">
    <property type="entry name" value="Riboflavin_deaminase-reductase"/>
    <property type="match status" value="1"/>
</dbReference>
<keyword evidence="12 17" id="KW-0378">Hydrolase</keyword>
<feature type="binding site" evidence="14">
    <location>
        <position position="184"/>
    </location>
    <ligand>
        <name>substrate</name>
    </ligand>
</feature>
<feature type="active site" description="Proton donor" evidence="13">
    <location>
        <position position="52"/>
    </location>
</feature>
<feature type="binding site" evidence="14">
    <location>
        <position position="207"/>
    </location>
    <ligand>
        <name>substrate</name>
    </ligand>
</feature>
<keyword evidence="18" id="KW-1185">Reference proteome</keyword>
<dbReference type="PROSITE" id="PS51747">
    <property type="entry name" value="CYT_DCMP_DEAMINASES_2"/>
    <property type="match status" value="1"/>
</dbReference>
<evidence type="ECO:0000256" key="6">
    <source>
        <dbReference type="ARBA" id="ARBA00022619"/>
    </source>
</evidence>
<evidence type="ECO:0000256" key="14">
    <source>
        <dbReference type="PIRSR" id="PIRSR006769-2"/>
    </source>
</evidence>
<sequence length="364" mass="37847">MDDLSHMRAALALARRGLGAVWPNPAVGCVIVRDGRVVGRALTAPGGRPHAEPQALAMAGEAARGATAYVTLEPCCHHGRTPPCTDALIAAGIARVVIAARDCDPRVDGGGIARLRAAGIVVEEGLLAAEAEEINAGFFSRLRLGRPLVTLKLASTLDGRIATRTGESRWITGEPARRLVHGLRGRHDAVMVGVGTVLADDPDLTCRLPGYRPGNPVRVVADTHLRTRLTSRLVATAAHAPTWLLCCAGADSARRVALEEAGAAVLSVPAGSPGIDLAAGLRMLAGRGLTRVLVEGGAKLAAALLRADLVDRIVWFHAPAVMGGDGWPAAAAFGAGRLAEMPRFVRTSVTPVGEDMLTELKRAA</sequence>
<dbReference type="NCBIfam" id="TIGR00326">
    <property type="entry name" value="eubact_ribD"/>
    <property type="match status" value="1"/>
</dbReference>
<evidence type="ECO:0000256" key="9">
    <source>
        <dbReference type="ARBA" id="ARBA00022857"/>
    </source>
</evidence>
<dbReference type="PANTHER" id="PTHR38011:SF7">
    <property type="entry name" value="2,5-DIAMINO-6-RIBOSYLAMINO-4(3H)-PYRIMIDINONE 5'-PHOSPHATE REDUCTASE"/>
    <property type="match status" value="1"/>
</dbReference>
<evidence type="ECO:0000256" key="10">
    <source>
        <dbReference type="ARBA" id="ARBA00023002"/>
    </source>
</evidence>
<evidence type="ECO:0000313" key="18">
    <source>
        <dbReference type="Proteomes" id="UP000325255"/>
    </source>
</evidence>
<evidence type="ECO:0000256" key="1">
    <source>
        <dbReference type="ARBA" id="ARBA00002151"/>
    </source>
</evidence>
<feature type="binding site" evidence="14">
    <location>
        <position position="223"/>
    </location>
    <ligand>
        <name>NADP(+)</name>
        <dbReference type="ChEBI" id="CHEBI:58349"/>
    </ligand>
</feature>
<dbReference type="Pfam" id="PF00383">
    <property type="entry name" value="dCMP_cyt_deam_1"/>
    <property type="match status" value="1"/>
</dbReference>
<evidence type="ECO:0000259" key="16">
    <source>
        <dbReference type="PROSITE" id="PS51747"/>
    </source>
</evidence>
<accession>A0A5M6IKS4</accession>
<evidence type="ECO:0000256" key="5">
    <source>
        <dbReference type="ARBA" id="ARBA00007417"/>
    </source>
</evidence>
<keyword evidence="8 12" id="KW-0862">Zinc</keyword>
<dbReference type="EMBL" id="VWPK01000066">
    <property type="protein sequence ID" value="KAA5608860.1"/>
    <property type="molecule type" value="Genomic_DNA"/>
</dbReference>
<dbReference type="InterPro" id="IPR002125">
    <property type="entry name" value="CMP_dCMP_dom"/>
</dbReference>
<keyword evidence="11" id="KW-0511">Multifunctional enzyme</keyword>
<comment type="pathway">
    <text evidence="3 12">Cofactor biosynthesis; riboflavin biosynthesis; 5-amino-6-(D-ribitylamino)uracil from GTP: step 3/4.</text>
</comment>
<feature type="binding site" evidence="14">
    <location>
        <position position="154"/>
    </location>
    <ligand>
        <name>NADP(+)</name>
        <dbReference type="ChEBI" id="CHEBI:58349"/>
    </ligand>
</feature>
<keyword evidence="9 12" id="KW-0521">NADP</keyword>
<name>A0A5M6IKS4_9PROT</name>
<dbReference type="SUPFAM" id="SSF53927">
    <property type="entry name" value="Cytidine deaminase-like"/>
    <property type="match status" value="1"/>
</dbReference>
<feature type="binding site" evidence="14">
    <location>
        <position position="204"/>
    </location>
    <ligand>
        <name>substrate</name>
    </ligand>
</feature>
<comment type="similarity">
    <text evidence="4 12">In the N-terminal section; belongs to the cytidine and deoxycytidylate deaminase family.</text>
</comment>
<evidence type="ECO:0000256" key="4">
    <source>
        <dbReference type="ARBA" id="ARBA00005259"/>
    </source>
</evidence>
<evidence type="ECO:0000256" key="11">
    <source>
        <dbReference type="ARBA" id="ARBA00023268"/>
    </source>
</evidence>
<dbReference type="GO" id="GO:0008703">
    <property type="term" value="F:5-amino-6-(5-phosphoribosylamino)uracil reductase activity"/>
    <property type="evidence" value="ECO:0007669"/>
    <property type="project" value="UniProtKB-EC"/>
</dbReference>
<dbReference type="Gene3D" id="3.40.140.10">
    <property type="entry name" value="Cytidine Deaminase, domain 2"/>
    <property type="match status" value="1"/>
</dbReference>
<keyword evidence="6 12" id="KW-0686">Riboflavin biosynthesis</keyword>
<dbReference type="InterPro" id="IPR004794">
    <property type="entry name" value="Eubact_RibD"/>
</dbReference>
<dbReference type="RefSeq" id="WP_150044849.1">
    <property type="nucleotide sequence ID" value="NZ_OW485601.1"/>
</dbReference>
<evidence type="ECO:0000256" key="13">
    <source>
        <dbReference type="PIRSR" id="PIRSR006769-1"/>
    </source>
</evidence>